<dbReference type="Pfam" id="PF04502">
    <property type="entry name" value="Saf4_Yju2"/>
    <property type="match status" value="1"/>
</dbReference>
<dbReference type="PANTHER" id="PTHR12111">
    <property type="entry name" value="SPLICING FACTOR YJU2"/>
    <property type="match status" value="1"/>
</dbReference>
<gene>
    <name evidence="3" type="ORF">OESDEN_06692</name>
</gene>
<feature type="compositionally biased region" description="Low complexity" evidence="2">
    <location>
        <begin position="93"/>
        <end position="110"/>
    </location>
</feature>
<dbReference type="GO" id="GO:0005684">
    <property type="term" value="C:U2-type spliceosomal complex"/>
    <property type="evidence" value="ECO:0007669"/>
    <property type="project" value="TreeGrafter"/>
</dbReference>
<dbReference type="PANTHER" id="PTHR12111:SF2">
    <property type="entry name" value="SPLICING FACTOR YJU2B-RELATED"/>
    <property type="match status" value="1"/>
</dbReference>
<evidence type="ECO:0000313" key="3">
    <source>
        <dbReference type="EMBL" id="KHJ93402.1"/>
    </source>
</evidence>
<dbReference type="InterPro" id="IPR007590">
    <property type="entry name" value="Saf4/Yju2"/>
</dbReference>
<evidence type="ECO:0000256" key="2">
    <source>
        <dbReference type="SAM" id="MobiDB-lite"/>
    </source>
</evidence>
<feature type="compositionally biased region" description="Basic and acidic residues" evidence="2">
    <location>
        <begin position="164"/>
        <end position="183"/>
    </location>
</feature>
<protein>
    <submittedName>
        <fullName evidence="3">Uncharacterized protein</fullName>
    </submittedName>
</protein>
<dbReference type="Proteomes" id="UP000053660">
    <property type="component" value="Unassembled WGS sequence"/>
</dbReference>
<keyword evidence="4" id="KW-1185">Reference proteome</keyword>
<sequence>MEKIEWVQERLRDDFAANQALRSQFRKEKKELTEKRARDDDLRARCSLSIPLAPEDPNDKKVAGMLARYRTVKTYEERQEERRNEITAKRIFASTSKPSTSSAETSTPSSIERLKNNIKLDRNRRINSNFESGPAPKKSSLSLGIVRKSVKRELDDHELEEDVELHTLNDTDVNDEKDVKDEKKEEDDLAKAGRLVADYDSSGSGSD</sequence>
<feature type="compositionally biased region" description="Basic and acidic residues" evidence="2">
    <location>
        <begin position="112"/>
        <end position="124"/>
    </location>
</feature>
<dbReference type="OrthoDB" id="360327at2759"/>
<feature type="region of interest" description="Disordered" evidence="2">
    <location>
        <begin position="80"/>
        <end position="207"/>
    </location>
</feature>
<evidence type="ECO:0000256" key="1">
    <source>
        <dbReference type="ARBA" id="ARBA00005595"/>
    </source>
</evidence>
<dbReference type="AlphaFoldDB" id="A0A0B1TC32"/>
<proteinExistence type="inferred from homology"/>
<dbReference type="EMBL" id="KN550788">
    <property type="protein sequence ID" value="KHJ93402.1"/>
    <property type="molecule type" value="Genomic_DNA"/>
</dbReference>
<dbReference type="GO" id="GO:0000398">
    <property type="term" value="P:mRNA splicing, via spliceosome"/>
    <property type="evidence" value="ECO:0007669"/>
    <property type="project" value="InterPro"/>
</dbReference>
<dbReference type="GO" id="GO:0071014">
    <property type="term" value="C:post-mRNA release spliceosomal complex"/>
    <property type="evidence" value="ECO:0007669"/>
    <property type="project" value="TreeGrafter"/>
</dbReference>
<name>A0A0B1TC32_OESDE</name>
<comment type="similarity">
    <text evidence="1">Belongs to the CWC16 family.</text>
</comment>
<accession>A0A0B1TC32</accession>
<reference evidence="3 4" key="1">
    <citation type="submission" date="2014-03" db="EMBL/GenBank/DDBJ databases">
        <title>Draft genome of the hookworm Oesophagostomum dentatum.</title>
        <authorList>
            <person name="Mitreva M."/>
        </authorList>
    </citation>
    <scope>NUCLEOTIDE SEQUENCE [LARGE SCALE GENOMIC DNA]</scope>
    <source>
        <strain evidence="3 4">OD-Hann</strain>
    </source>
</reference>
<organism evidence="3 4">
    <name type="scientific">Oesophagostomum dentatum</name>
    <name type="common">Nodular worm</name>
    <dbReference type="NCBI Taxonomy" id="61180"/>
    <lineage>
        <taxon>Eukaryota</taxon>
        <taxon>Metazoa</taxon>
        <taxon>Ecdysozoa</taxon>
        <taxon>Nematoda</taxon>
        <taxon>Chromadorea</taxon>
        <taxon>Rhabditida</taxon>
        <taxon>Rhabditina</taxon>
        <taxon>Rhabditomorpha</taxon>
        <taxon>Strongyloidea</taxon>
        <taxon>Strongylidae</taxon>
        <taxon>Oesophagostomum</taxon>
    </lineage>
</organism>
<evidence type="ECO:0000313" key="4">
    <source>
        <dbReference type="Proteomes" id="UP000053660"/>
    </source>
</evidence>